<dbReference type="PANTHER" id="PTHR45856">
    <property type="entry name" value="ALPHA/BETA-HYDROLASES SUPERFAMILY PROTEIN"/>
    <property type="match status" value="1"/>
</dbReference>
<evidence type="ECO:0000256" key="1">
    <source>
        <dbReference type="SAM" id="SignalP"/>
    </source>
</evidence>
<dbReference type="InterPro" id="IPR029058">
    <property type="entry name" value="AB_hydrolase_fold"/>
</dbReference>
<feature type="domain" description="Fungal lipase-type" evidence="2">
    <location>
        <begin position="285"/>
        <end position="422"/>
    </location>
</feature>
<evidence type="ECO:0000259" key="2">
    <source>
        <dbReference type="Pfam" id="PF01764"/>
    </source>
</evidence>
<keyword evidence="1" id="KW-0732">Signal</keyword>
<feature type="chain" id="PRO_5045792654" description="Fungal lipase-type domain-containing protein" evidence="1">
    <location>
        <begin position="24"/>
        <end position="491"/>
    </location>
</feature>
<dbReference type="EMBL" id="CAXAMN010017113">
    <property type="protein sequence ID" value="CAK9049835.1"/>
    <property type="molecule type" value="Genomic_DNA"/>
</dbReference>
<sequence>MHLLVAMRCYVLLAALLLSSCHGELDCDELERVEESEADALRVQLLQQKVRRQHETLNQVPSSERFSLPMARAFAALSQAAFCGADETLRNWTCSACHSVGFTLSAGTTRLVRQAELGEADSTFIFAARMKWLEGEHSQHAWPPARPRESLKNPKEDCYGHCAKRGGFCAWCGVGNACCRQGEASDPAECFNATFSGVEHHECVEVPSPARHIPVQHEHEDCWIYCGKAGGFCDWCGAGNACCKAGYEFDPIECRGAKNASDQHHVCTALSPTVPTPTSNDFGCVLAIRGSKTFTNALHDAFFWSDDLPHEDCEGCQVFDGFWRVWTGIESKVERVLVDNGCIPGTSQGTIVLTGHSLGAAVATLAMYMLQLRGYSVGLSYNFASPRVGNDAYHDAFAKMFNRTVPLYRITRGRDPVVHVPPLPIYHHVGSEAYFSGKSQEDVVVCLDAEDAKCANRYSLIETVIFGLDHCKSELVAEGRGLGLGICQCVT</sequence>
<dbReference type="InterPro" id="IPR051218">
    <property type="entry name" value="Sec_MonoDiacylglyc_Lipase"/>
</dbReference>
<name>A0ABP0MI67_9DINO</name>
<dbReference type="Gene3D" id="3.40.50.1820">
    <property type="entry name" value="alpha/beta hydrolase"/>
    <property type="match status" value="1"/>
</dbReference>
<dbReference type="Pfam" id="PF01764">
    <property type="entry name" value="Lipase_3"/>
    <property type="match status" value="1"/>
</dbReference>
<dbReference type="Proteomes" id="UP001642484">
    <property type="component" value="Unassembled WGS sequence"/>
</dbReference>
<reference evidence="3 4" key="1">
    <citation type="submission" date="2024-02" db="EMBL/GenBank/DDBJ databases">
        <authorList>
            <person name="Chen Y."/>
            <person name="Shah S."/>
            <person name="Dougan E. K."/>
            <person name="Thang M."/>
            <person name="Chan C."/>
        </authorList>
    </citation>
    <scope>NUCLEOTIDE SEQUENCE [LARGE SCALE GENOMIC DNA]</scope>
</reference>
<accession>A0ABP0MI67</accession>
<comment type="caution">
    <text evidence="3">The sequence shown here is derived from an EMBL/GenBank/DDBJ whole genome shotgun (WGS) entry which is preliminary data.</text>
</comment>
<gene>
    <name evidence="3" type="ORF">CCMP2556_LOCUS25461</name>
</gene>
<feature type="signal peptide" evidence="1">
    <location>
        <begin position="1"/>
        <end position="23"/>
    </location>
</feature>
<keyword evidence="4" id="KW-1185">Reference proteome</keyword>
<dbReference type="SUPFAM" id="SSF53474">
    <property type="entry name" value="alpha/beta-Hydrolases"/>
    <property type="match status" value="1"/>
</dbReference>
<dbReference type="PANTHER" id="PTHR45856:SF11">
    <property type="entry name" value="FUNGAL LIPASE-LIKE DOMAIN-CONTAINING PROTEIN"/>
    <property type="match status" value="1"/>
</dbReference>
<protein>
    <recommendedName>
        <fullName evidence="2">Fungal lipase-type domain-containing protein</fullName>
    </recommendedName>
</protein>
<dbReference type="InterPro" id="IPR002921">
    <property type="entry name" value="Fungal_lipase-type"/>
</dbReference>
<proteinExistence type="predicted"/>
<evidence type="ECO:0000313" key="4">
    <source>
        <dbReference type="Proteomes" id="UP001642484"/>
    </source>
</evidence>
<dbReference type="CDD" id="cd00519">
    <property type="entry name" value="Lipase_3"/>
    <property type="match status" value="1"/>
</dbReference>
<organism evidence="3 4">
    <name type="scientific">Durusdinium trenchii</name>
    <dbReference type="NCBI Taxonomy" id="1381693"/>
    <lineage>
        <taxon>Eukaryota</taxon>
        <taxon>Sar</taxon>
        <taxon>Alveolata</taxon>
        <taxon>Dinophyceae</taxon>
        <taxon>Suessiales</taxon>
        <taxon>Symbiodiniaceae</taxon>
        <taxon>Durusdinium</taxon>
    </lineage>
</organism>
<evidence type="ECO:0000313" key="3">
    <source>
        <dbReference type="EMBL" id="CAK9049835.1"/>
    </source>
</evidence>